<evidence type="ECO:0008006" key="5">
    <source>
        <dbReference type="Google" id="ProtNLM"/>
    </source>
</evidence>
<dbReference type="InterPro" id="IPR032267">
    <property type="entry name" value="DUF4832"/>
</dbReference>
<dbReference type="PROSITE" id="PS51257">
    <property type="entry name" value="PROKAR_LIPOPROTEIN"/>
    <property type="match status" value="1"/>
</dbReference>
<proteinExistence type="predicted"/>
<evidence type="ECO:0000259" key="2">
    <source>
        <dbReference type="Pfam" id="PF16173"/>
    </source>
</evidence>
<sequence>MAIERASRSRASSFVSDLRVACLLALATTTSCTFDAPRIEGRACPCPTGYVCVADVCARQAGEGDAGVSGDAPTRARTYTEITTPILNPERGFFAGADLTTLTNADFLAVERGVTLTYDLVLLEPYRETALPTTFLDALERGLGELRESGASAVLRFSYNEADGGADATLSQILAHIEQLRGVLSRNADVIATIEAGFIGVYGEWRESSHGNEGPPQQRAVVEALLDALEERTALVRRPELKSDMYGNPVAVGMAWSDAYASRVGHHNECFLGSEDDGGTFAGAVDRWRDYMESESPFVPVGGSMCQPSGRANCATALSELALFHYTFLSDDYNTEVLDALEAEGCMDEIQSRLGYRFVLGSAEIPDAIRPGGSFRLRAQLENRGFAAPMNRRDVWLVIEGPGVRHEVELPGTDVRRFVPGQAHALDARIRLPASIAPGTYRVALWVPSRSESVRDRAEYAIRFANEDTWDLGLNVLGEIEVRDNAEGESDPEATALRVLF</sequence>
<dbReference type="Pfam" id="PF16116">
    <property type="entry name" value="DUF4832"/>
    <property type="match status" value="1"/>
</dbReference>
<reference evidence="3 4" key="1">
    <citation type="submission" date="2015-03" db="EMBL/GenBank/DDBJ databases">
        <title>Genome assembly of Sandaracinus amylolyticus DSM 53668.</title>
        <authorList>
            <person name="Sharma G."/>
            <person name="Subramanian S."/>
        </authorList>
    </citation>
    <scope>NUCLEOTIDE SEQUENCE [LARGE SCALE GENOMIC DNA]</scope>
    <source>
        <strain evidence="3 4">DSM 53668</strain>
    </source>
</reference>
<feature type="domain" description="DUF4832" evidence="1">
    <location>
        <begin position="263"/>
        <end position="466"/>
    </location>
</feature>
<dbReference type="AlphaFoldDB" id="A0A0F6VZP3"/>
<gene>
    <name evidence="3" type="ORF">DB32_000879</name>
</gene>
<dbReference type="KEGG" id="samy:DB32_000879"/>
<dbReference type="RefSeq" id="WP_053231157.1">
    <property type="nucleotide sequence ID" value="NZ_CP011125.1"/>
</dbReference>
<name>A0A0F6VZP3_9BACT</name>
<evidence type="ECO:0000259" key="1">
    <source>
        <dbReference type="Pfam" id="PF16116"/>
    </source>
</evidence>
<organism evidence="3 4">
    <name type="scientific">Sandaracinus amylolyticus</name>
    <dbReference type="NCBI Taxonomy" id="927083"/>
    <lineage>
        <taxon>Bacteria</taxon>
        <taxon>Pseudomonadati</taxon>
        <taxon>Myxococcota</taxon>
        <taxon>Polyangia</taxon>
        <taxon>Polyangiales</taxon>
        <taxon>Sandaracinaceae</taxon>
        <taxon>Sandaracinus</taxon>
    </lineage>
</organism>
<dbReference type="Proteomes" id="UP000034883">
    <property type="component" value="Chromosome"/>
</dbReference>
<keyword evidence="4" id="KW-1185">Reference proteome</keyword>
<evidence type="ECO:0000313" key="3">
    <source>
        <dbReference type="EMBL" id="AKF03730.1"/>
    </source>
</evidence>
<dbReference type="EMBL" id="CP011125">
    <property type="protein sequence ID" value="AKF03730.1"/>
    <property type="molecule type" value="Genomic_DNA"/>
</dbReference>
<evidence type="ECO:0000313" key="4">
    <source>
        <dbReference type="Proteomes" id="UP000034883"/>
    </source>
</evidence>
<dbReference type="Pfam" id="PF16173">
    <property type="entry name" value="DUF4874"/>
    <property type="match status" value="1"/>
</dbReference>
<protein>
    <recommendedName>
        <fullName evidence="5">DUF4832 domain-containing protein</fullName>
    </recommendedName>
</protein>
<dbReference type="InterPro" id="IPR032379">
    <property type="entry name" value="DUF4874"/>
</dbReference>
<dbReference type="OrthoDB" id="9800974at2"/>
<accession>A0A0F6VZP3</accession>
<dbReference type="STRING" id="927083.DB32_000879"/>
<feature type="domain" description="DUF4874" evidence="2">
    <location>
        <begin position="88"/>
        <end position="240"/>
    </location>
</feature>